<protein>
    <recommendedName>
        <fullName evidence="1">Peptidase C1A papain C-terminal domain-containing protein</fullName>
    </recommendedName>
</protein>
<name>A0A328DX03_9ASTE</name>
<evidence type="ECO:0000313" key="3">
    <source>
        <dbReference type="Proteomes" id="UP000249390"/>
    </source>
</evidence>
<dbReference type="InterPro" id="IPR038765">
    <property type="entry name" value="Papain-like_cys_pep_sf"/>
</dbReference>
<evidence type="ECO:0000313" key="2">
    <source>
        <dbReference type="EMBL" id="RAL50267.1"/>
    </source>
</evidence>
<feature type="domain" description="Peptidase C1A papain C-terminal" evidence="1">
    <location>
        <begin position="14"/>
        <end position="215"/>
    </location>
</feature>
<sequence>MAHQPQDLEQWMPLAKRSNRFILHEIQDQIDEATCLAVASVGTVEARYNKSQLNKKDWRAFSPLYAIDQTYKTQHRVRGTSSFKAVEHLMKRGGICLDDKYKRGKKTHQVIRGLHLHIREGVREDDPNERLILRLLQDGPVVGVLRELYEGEYGDGAGAEFGNHAIIIIGYGSTADGRHFFYIRNSYGYQWCDEGFSKVLRKTSTGRAKSLFRTIWYPEDVSAHE</sequence>
<dbReference type="GO" id="GO:0006508">
    <property type="term" value="P:proteolysis"/>
    <property type="evidence" value="ECO:0007669"/>
    <property type="project" value="InterPro"/>
</dbReference>
<reference evidence="2 3" key="1">
    <citation type="submission" date="2018-06" db="EMBL/GenBank/DDBJ databases">
        <title>The Genome of Cuscuta australis (Dodder) Provides Insight into the Evolution of Plant Parasitism.</title>
        <authorList>
            <person name="Liu H."/>
        </authorList>
    </citation>
    <scope>NUCLEOTIDE SEQUENCE [LARGE SCALE GENOMIC DNA]</scope>
    <source>
        <strain evidence="3">cv. Yunnan</strain>
        <tissue evidence="2">Vines</tissue>
    </source>
</reference>
<dbReference type="InterPro" id="IPR000668">
    <property type="entry name" value="Peptidase_C1A_C"/>
</dbReference>
<accession>A0A328DX03</accession>
<dbReference type="Pfam" id="PF00112">
    <property type="entry name" value="Peptidase_C1"/>
    <property type="match status" value="1"/>
</dbReference>
<dbReference type="GO" id="GO:0008234">
    <property type="term" value="F:cysteine-type peptidase activity"/>
    <property type="evidence" value="ECO:0007669"/>
    <property type="project" value="InterPro"/>
</dbReference>
<evidence type="ECO:0000259" key="1">
    <source>
        <dbReference type="SMART" id="SM00645"/>
    </source>
</evidence>
<dbReference type="SUPFAM" id="SSF54001">
    <property type="entry name" value="Cysteine proteinases"/>
    <property type="match status" value="1"/>
</dbReference>
<dbReference type="EMBL" id="NQVE01000067">
    <property type="protein sequence ID" value="RAL50267.1"/>
    <property type="molecule type" value="Genomic_DNA"/>
</dbReference>
<dbReference type="Gene3D" id="3.90.70.10">
    <property type="entry name" value="Cysteine proteinases"/>
    <property type="match status" value="1"/>
</dbReference>
<organism evidence="2 3">
    <name type="scientific">Cuscuta australis</name>
    <dbReference type="NCBI Taxonomy" id="267555"/>
    <lineage>
        <taxon>Eukaryota</taxon>
        <taxon>Viridiplantae</taxon>
        <taxon>Streptophyta</taxon>
        <taxon>Embryophyta</taxon>
        <taxon>Tracheophyta</taxon>
        <taxon>Spermatophyta</taxon>
        <taxon>Magnoliopsida</taxon>
        <taxon>eudicotyledons</taxon>
        <taxon>Gunneridae</taxon>
        <taxon>Pentapetalae</taxon>
        <taxon>asterids</taxon>
        <taxon>lamiids</taxon>
        <taxon>Solanales</taxon>
        <taxon>Convolvulaceae</taxon>
        <taxon>Cuscuteae</taxon>
        <taxon>Cuscuta</taxon>
        <taxon>Cuscuta subgen. Grammica</taxon>
        <taxon>Cuscuta sect. Cleistogrammica</taxon>
    </lineage>
</organism>
<proteinExistence type="predicted"/>
<gene>
    <name evidence="2" type="ORF">DM860_007941</name>
</gene>
<comment type="caution">
    <text evidence="2">The sequence shown here is derived from an EMBL/GenBank/DDBJ whole genome shotgun (WGS) entry which is preliminary data.</text>
</comment>
<keyword evidence="3" id="KW-1185">Reference proteome</keyword>
<dbReference type="Proteomes" id="UP000249390">
    <property type="component" value="Unassembled WGS sequence"/>
</dbReference>
<dbReference type="AlphaFoldDB" id="A0A328DX03"/>
<dbReference type="SMART" id="SM00645">
    <property type="entry name" value="Pept_C1"/>
    <property type="match status" value="1"/>
</dbReference>